<evidence type="ECO:0000313" key="1">
    <source>
        <dbReference type="EMBL" id="OIT01174.1"/>
    </source>
</evidence>
<dbReference type="EMBL" id="MJEQ01037189">
    <property type="protein sequence ID" value="OIT01174.1"/>
    <property type="molecule type" value="Genomic_DNA"/>
</dbReference>
<proteinExistence type="predicted"/>
<dbReference type="AlphaFoldDB" id="A0A1J6I852"/>
<sequence length="79" mass="8996">MTSSLWGVIYNMCSFWVSNPEGWIALPIHVNHASNLSRKLREGVEGMDSIHTMAKGCQFINWLVCFPITMVNVKSIIFH</sequence>
<reference evidence="1" key="1">
    <citation type="submission" date="2016-11" db="EMBL/GenBank/DDBJ databases">
        <title>The genome of Nicotiana attenuata.</title>
        <authorList>
            <person name="Xu S."/>
            <person name="Brockmoeller T."/>
            <person name="Gaquerel E."/>
            <person name="Navarro A."/>
            <person name="Kuhl H."/>
            <person name="Gase K."/>
            <person name="Ling Z."/>
            <person name="Zhou W."/>
            <person name="Kreitzer C."/>
            <person name="Stanke M."/>
            <person name="Tang H."/>
            <person name="Lyons E."/>
            <person name="Pandey P."/>
            <person name="Pandey S.P."/>
            <person name="Timmermann B."/>
            <person name="Baldwin I.T."/>
        </authorList>
    </citation>
    <scope>NUCLEOTIDE SEQUENCE [LARGE SCALE GENOMIC DNA]</scope>
    <source>
        <strain evidence="1">UT</strain>
    </source>
</reference>
<comment type="caution">
    <text evidence="1">The sequence shown here is derived from an EMBL/GenBank/DDBJ whole genome shotgun (WGS) entry which is preliminary data.</text>
</comment>
<gene>
    <name evidence="1" type="ORF">A4A49_19759</name>
</gene>
<organism evidence="1 2">
    <name type="scientific">Nicotiana attenuata</name>
    <name type="common">Coyote tobacco</name>
    <dbReference type="NCBI Taxonomy" id="49451"/>
    <lineage>
        <taxon>Eukaryota</taxon>
        <taxon>Viridiplantae</taxon>
        <taxon>Streptophyta</taxon>
        <taxon>Embryophyta</taxon>
        <taxon>Tracheophyta</taxon>
        <taxon>Spermatophyta</taxon>
        <taxon>Magnoliopsida</taxon>
        <taxon>eudicotyledons</taxon>
        <taxon>Gunneridae</taxon>
        <taxon>Pentapetalae</taxon>
        <taxon>asterids</taxon>
        <taxon>lamiids</taxon>
        <taxon>Solanales</taxon>
        <taxon>Solanaceae</taxon>
        <taxon>Nicotianoideae</taxon>
        <taxon>Nicotianeae</taxon>
        <taxon>Nicotiana</taxon>
    </lineage>
</organism>
<protein>
    <submittedName>
        <fullName evidence="1">Uncharacterized protein</fullName>
    </submittedName>
</protein>
<keyword evidence="2" id="KW-1185">Reference proteome</keyword>
<evidence type="ECO:0000313" key="2">
    <source>
        <dbReference type="Proteomes" id="UP000187609"/>
    </source>
</evidence>
<dbReference type="Gramene" id="OIT01174">
    <property type="protein sequence ID" value="OIT01174"/>
    <property type="gene ID" value="A4A49_19759"/>
</dbReference>
<name>A0A1J6I852_NICAT</name>
<accession>A0A1J6I852</accession>
<dbReference type="Proteomes" id="UP000187609">
    <property type="component" value="Unassembled WGS sequence"/>
</dbReference>